<dbReference type="GO" id="GO:0042276">
    <property type="term" value="P:error-prone translesion synthesis"/>
    <property type="evidence" value="ECO:0007669"/>
    <property type="project" value="TreeGrafter"/>
</dbReference>
<feature type="region of interest" description="Disordered" evidence="1">
    <location>
        <begin position="1"/>
        <end position="26"/>
    </location>
</feature>
<dbReference type="Gene3D" id="3.40.50.10190">
    <property type="entry name" value="BRCT domain"/>
    <property type="match status" value="1"/>
</dbReference>
<dbReference type="RefSeq" id="XP_040772102.1">
    <property type="nucleotide sequence ID" value="XM_040919265.1"/>
</dbReference>
<dbReference type="InterPro" id="IPR036420">
    <property type="entry name" value="BRCT_dom_sf"/>
</dbReference>
<evidence type="ECO:0000313" key="3">
    <source>
        <dbReference type="EMBL" id="KAF3761123.1"/>
    </source>
</evidence>
<dbReference type="GeneID" id="63836394"/>
<dbReference type="GO" id="GO:0070987">
    <property type="term" value="P:error-free translesion synthesis"/>
    <property type="evidence" value="ECO:0007669"/>
    <property type="project" value="TreeGrafter"/>
</dbReference>
<sequence>MPPPSRAPLPKAAQPKHGRNFDPWNAVSLGHQRAETKGPQGWRENRTWKLHSQLAAGNTGGTRLSDAVGHGSEDFDEERNMLVPKEVKTRAAKSVMDMLQRPGTMKPRNDRSMSPGGKRHEEEQHSSSSSSKIFSGLVIYVNGSTHPLISDHKLKHILVEHGARMSIHLGRRQVTHVILGRPSGPNSVGVGAGGGLAGGKLEKEVRRVGGRGIKFVGVEWVLESLKAGRRLPEARFATLKVASKGQASVLGAFAKKPAS</sequence>
<name>A0A9P4XUH6_CRYP1</name>
<comment type="caution">
    <text evidence="3">The sequence shown here is derived from an EMBL/GenBank/DDBJ whole genome shotgun (WGS) entry which is preliminary data.</text>
</comment>
<dbReference type="InterPro" id="IPR001357">
    <property type="entry name" value="BRCT_dom"/>
</dbReference>
<dbReference type="EMBL" id="MU032352">
    <property type="protein sequence ID" value="KAF3761123.1"/>
    <property type="molecule type" value="Genomic_DNA"/>
</dbReference>
<accession>A0A9P4XUH6</accession>
<feature type="domain" description="BRCT" evidence="2">
    <location>
        <begin position="129"/>
        <end position="238"/>
    </location>
</feature>
<reference evidence="3" key="1">
    <citation type="journal article" date="2020" name="Phytopathology">
        <title>Genome sequence of the chestnut blight fungus Cryphonectria parasitica EP155: A fundamental resource for an archetypical invasive plant pathogen.</title>
        <authorList>
            <person name="Crouch J.A."/>
            <person name="Dawe A."/>
            <person name="Aerts A."/>
            <person name="Barry K."/>
            <person name="Churchill A.C.L."/>
            <person name="Grimwood J."/>
            <person name="Hillman B."/>
            <person name="Milgroom M.G."/>
            <person name="Pangilinan J."/>
            <person name="Smith M."/>
            <person name="Salamov A."/>
            <person name="Schmutz J."/>
            <person name="Yadav J."/>
            <person name="Grigoriev I.V."/>
            <person name="Nuss D."/>
        </authorList>
    </citation>
    <scope>NUCLEOTIDE SEQUENCE</scope>
    <source>
        <strain evidence="3">EP155</strain>
    </source>
</reference>
<dbReference type="PROSITE" id="PS50172">
    <property type="entry name" value="BRCT"/>
    <property type="match status" value="1"/>
</dbReference>
<proteinExistence type="predicted"/>
<dbReference type="SUPFAM" id="SSF52113">
    <property type="entry name" value="BRCT domain"/>
    <property type="match status" value="1"/>
</dbReference>
<feature type="region of interest" description="Disordered" evidence="1">
    <location>
        <begin position="56"/>
        <end position="75"/>
    </location>
</feature>
<keyword evidence="4" id="KW-1185">Reference proteome</keyword>
<dbReference type="PANTHER" id="PTHR45990:SF1">
    <property type="entry name" value="DNA REPAIR PROTEIN REV1"/>
    <property type="match status" value="1"/>
</dbReference>
<evidence type="ECO:0000256" key="1">
    <source>
        <dbReference type="SAM" id="MobiDB-lite"/>
    </source>
</evidence>
<dbReference type="Pfam" id="PF00533">
    <property type="entry name" value="BRCT"/>
    <property type="match status" value="1"/>
</dbReference>
<dbReference type="OrthoDB" id="427711at2759"/>
<dbReference type="PANTHER" id="PTHR45990">
    <property type="entry name" value="DNA REPAIR PROTEIN REV1"/>
    <property type="match status" value="1"/>
</dbReference>
<dbReference type="AlphaFoldDB" id="A0A9P4XUH6"/>
<dbReference type="SMART" id="SM00292">
    <property type="entry name" value="BRCT"/>
    <property type="match status" value="1"/>
</dbReference>
<evidence type="ECO:0000259" key="2">
    <source>
        <dbReference type="PROSITE" id="PS50172"/>
    </source>
</evidence>
<organism evidence="3 4">
    <name type="scientific">Cryphonectria parasitica (strain ATCC 38755 / EP155)</name>
    <dbReference type="NCBI Taxonomy" id="660469"/>
    <lineage>
        <taxon>Eukaryota</taxon>
        <taxon>Fungi</taxon>
        <taxon>Dikarya</taxon>
        <taxon>Ascomycota</taxon>
        <taxon>Pezizomycotina</taxon>
        <taxon>Sordariomycetes</taxon>
        <taxon>Sordariomycetidae</taxon>
        <taxon>Diaporthales</taxon>
        <taxon>Cryphonectriaceae</taxon>
        <taxon>Cryphonectria-Endothia species complex</taxon>
        <taxon>Cryphonectria</taxon>
    </lineage>
</organism>
<dbReference type="Proteomes" id="UP000803844">
    <property type="component" value="Unassembled WGS sequence"/>
</dbReference>
<dbReference type="GO" id="GO:0017125">
    <property type="term" value="F:deoxycytidyl transferase activity"/>
    <property type="evidence" value="ECO:0007669"/>
    <property type="project" value="TreeGrafter"/>
</dbReference>
<protein>
    <recommendedName>
        <fullName evidence="2">BRCT domain-containing protein</fullName>
    </recommendedName>
</protein>
<feature type="region of interest" description="Disordered" evidence="1">
    <location>
        <begin position="99"/>
        <end position="129"/>
    </location>
</feature>
<dbReference type="GO" id="GO:0005634">
    <property type="term" value="C:nucleus"/>
    <property type="evidence" value="ECO:0007669"/>
    <property type="project" value="TreeGrafter"/>
</dbReference>
<evidence type="ECO:0000313" key="4">
    <source>
        <dbReference type="Proteomes" id="UP000803844"/>
    </source>
</evidence>
<gene>
    <name evidence="3" type="ORF">M406DRAFT_296682</name>
</gene>
<dbReference type="GO" id="GO:0003887">
    <property type="term" value="F:DNA-directed DNA polymerase activity"/>
    <property type="evidence" value="ECO:0007669"/>
    <property type="project" value="TreeGrafter"/>
</dbReference>